<protein>
    <submittedName>
        <fullName evidence="2">HDOD domain-containing protein</fullName>
    </submittedName>
</protein>
<dbReference type="SMART" id="SM00471">
    <property type="entry name" value="HDc"/>
    <property type="match status" value="1"/>
</dbReference>
<dbReference type="Pfam" id="PF08668">
    <property type="entry name" value="HDOD"/>
    <property type="match status" value="1"/>
</dbReference>
<organism evidence="2 3">
    <name type="scientific">Candidatus Nitrohelix vancouverensis</name>
    <dbReference type="NCBI Taxonomy" id="2705534"/>
    <lineage>
        <taxon>Bacteria</taxon>
        <taxon>Pseudomonadati</taxon>
        <taxon>Nitrospinota/Tectimicrobiota group</taxon>
        <taxon>Nitrospinota</taxon>
        <taxon>Nitrospinia</taxon>
        <taxon>Nitrospinales</taxon>
        <taxon>Nitrospinaceae</taxon>
        <taxon>Candidatus Nitrohelix</taxon>
    </lineage>
</organism>
<dbReference type="SUPFAM" id="SSF109604">
    <property type="entry name" value="HD-domain/PDEase-like"/>
    <property type="match status" value="1"/>
</dbReference>
<dbReference type="PANTHER" id="PTHR33525:SF3">
    <property type="entry name" value="RIBONUCLEASE Y"/>
    <property type="match status" value="1"/>
</dbReference>
<reference evidence="3" key="1">
    <citation type="submission" date="2020-02" db="EMBL/GenBank/DDBJ databases">
        <title>Genomic and physiological characterization of two novel Nitrospinaceae genera.</title>
        <authorList>
            <person name="Mueller A.J."/>
            <person name="Jung M.-Y."/>
            <person name="Strachan C.R."/>
            <person name="Herbold C.W."/>
            <person name="Kirkegaard R.H."/>
            <person name="Daims H."/>
        </authorList>
    </citation>
    <scope>NUCLEOTIDE SEQUENCE [LARGE SCALE GENOMIC DNA]</scope>
</reference>
<evidence type="ECO:0000313" key="3">
    <source>
        <dbReference type="Proteomes" id="UP000594464"/>
    </source>
</evidence>
<dbReference type="Proteomes" id="UP000594464">
    <property type="component" value="Chromosome"/>
</dbReference>
<dbReference type="Gene3D" id="1.10.3210.10">
    <property type="entry name" value="Hypothetical protein af1432"/>
    <property type="match status" value="1"/>
</dbReference>
<dbReference type="InterPro" id="IPR003607">
    <property type="entry name" value="HD/PDEase_dom"/>
</dbReference>
<gene>
    <name evidence="2" type="ORF">G3M78_09405</name>
</gene>
<dbReference type="PROSITE" id="PS51833">
    <property type="entry name" value="HDOD"/>
    <property type="match status" value="1"/>
</dbReference>
<dbReference type="KEGG" id="nva:G3M78_09405"/>
<evidence type="ECO:0000259" key="1">
    <source>
        <dbReference type="PROSITE" id="PS51833"/>
    </source>
</evidence>
<dbReference type="AlphaFoldDB" id="A0A7T0C2Z4"/>
<dbReference type="CDD" id="cd00077">
    <property type="entry name" value="HDc"/>
    <property type="match status" value="1"/>
</dbReference>
<sequence>MALDPKSLVNDSTKIGTLPQVFYEINEAIEDPEASFSRIATIISADGALSARLLKIVNSSFYAFTSKVETITHAITIVGLAQLRELVLATTVISQFKGVSKDVVDMQAFWGHSIACGLAARIIAIYKREHNAERFYVMGILHDIGRLVFLLNVPDEMKKAFAIYEKGGLLHEAEKEIFGFDHTETGHALVQKWQLHETMAEAVLSHHNPSVEGDESTSAGILHLADIVSHALQLGGSGERFVPPLDEKVWKELGLPVTLLSSIITQVDRQYEEAVQMFQS</sequence>
<dbReference type="InterPro" id="IPR052340">
    <property type="entry name" value="RNase_Y/CdgJ"/>
</dbReference>
<dbReference type="PANTHER" id="PTHR33525">
    <property type="match status" value="1"/>
</dbReference>
<feature type="domain" description="HDOD" evidence="1">
    <location>
        <begin position="15"/>
        <end position="209"/>
    </location>
</feature>
<proteinExistence type="predicted"/>
<dbReference type="InterPro" id="IPR013976">
    <property type="entry name" value="HDOD"/>
</dbReference>
<accession>A0A7T0C2Z4</accession>
<name>A0A7T0C2Z4_9BACT</name>
<evidence type="ECO:0000313" key="2">
    <source>
        <dbReference type="EMBL" id="QPJ65597.1"/>
    </source>
</evidence>
<dbReference type="EMBL" id="CP048620">
    <property type="protein sequence ID" value="QPJ65597.1"/>
    <property type="molecule type" value="Genomic_DNA"/>
</dbReference>